<feature type="compositionally biased region" description="Low complexity" evidence="1">
    <location>
        <begin position="41"/>
        <end position="52"/>
    </location>
</feature>
<evidence type="ECO:0000313" key="2">
    <source>
        <dbReference type="EMBL" id="ACD39776.1"/>
    </source>
</evidence>
<feature type="compositionally biased region" description="Basic and acidic residues" evidence="1">
    <location>
        <begin position="1"/>
        <end position="24"/>
    </location>
</feature>
<reference evidence="2" key="1">
    <citation type="journal article" date="2008" name="Genetics">
        <title>Sexual back talk with evolutionary implications: stimulation of the Drosophila sex-determination gene sex-lethal by its target transformer.</title>
        <authorList>
            <person name="Siera S.G."/>
            <person name="Cline T.W."/>
        </authorList>
    </citation>
    <scope>NUCLEOTIDE SEQUENCE</scope>
</reference>
<feature type="non-terminal residue" evidence="2">
    <location>
        <position position="281"/>
    </location>
</feature>
<accession>B2ZBF7</accession>
<feature type="compositionally biased region" description="Polar residues" evidence="1">
    <location>
        <begin position="173"/>
        <end position="183"/>
    </location>
</feature>
<dbReference type="EMBL" id="EU636097">
    <property type="protein sequence ID" value="ACD39776.1"/>
    <property type="molecule type" value="Genomic_DNA"/>
</dbReference>
<feature type="region of interest" description="Disordered" evidence="1">
    <location>
        <begin position="1"/>
        <end position="228"/>
    </location>
</feature>
<sequence length="281" mass="32927">HAGEGARLLYERDDSDPGDRERPPECVPQKAPLKLPRRGPRTPSRSSRVSTGISPYRRLTIITETHSRQESTSSERRHTYHQHHSLTRQQHIGEPGERPRSRPRRRSASPPPVRRRTPEKIPYFLDEQREKERLRRLHAERHRSRTRSPVRRPPSPPSPKRGPPLGACRRSVSPRSGSITVRNISPPPRHALRITSRSELQRRRRSSLSVERLVERPRRSRSRSRSRDRELMYVHERLPYREAGCREHHERPYSPRKLAAPQIITIPVPVPEYSYAFVSLF</sequence>
<proteinExistence type="predicted"/>
<feature type="compositionally biased region" description="Pro residues" evidence="1">
    <location>
        <begin position="151"/>
        <end position="162"/>
    </location>
</feature>
<name>B2ZBF7_SEPCY</name>
<organism evidence="2">
    <name type="scientific">Sepsis cynipsea</name>
    <name type="common">Black scavenger</name>
    <name type="synonym">Musca cynipsea</name>
    <dbReference type="NCBI Taxonomy" id="141453"/>
    <lineage>
        <taxon>Eukaryota</taxon>
        <taxon>Metazoa</taxon>
        <taxon>Ecdysozoa</taxon>
        <taxon>Arthropoda</taxon>
        <taxon>Hexapoda</taxon>
        <taxon>Insecta</taxon>
        <taxon>Pterygota</taxon>
        <taxon>Neoptera</taxon>
        <taxon>Endopterygota</taxon>
        <taxon>Diptera</taxon>
        <taxon>Brachycera</taxon>
        <taxon>Muscomorpha</taxon>
        <taxon>Sciomyzoidea</taxon>
        <taxon>Sepsidae</taxon>
        <taxon>Sepsis</taxon>
    </lineage>
</organism>
<dbReference type="AlphaFoldDB" id="B2ZBF7"/>
<feature type="non-terminal residue" evidence="2">
    <location>
        <position position="1"/>
    </location>
</feature>
<protein>
    <submittedName>
        <fullName evidence="2">Transformer</fullName>
    </submittedName>
</protein>
<feature type="compositionally biased region" description="Basic residues" evidence="1">
    <location>
        <begin position="101"/>
        <end position="117"/>
    </location>
</feature>
<evidence type="ECO:0000256" key="1">
    <source>
        <dbReference type="SAM" id="MobiDB-lite"/>
    </source>
</evidence>
<feature type="compositionally biased region" description="Basic residues" evidence="1">
    <location>
        <begin position="134"/>
        <end position="150"/>
    </location>
</feature>
<reference evidence="2" key="2">
    <citation type="submission" date="2008-04" db="EMBL/GenBank/DDBJ databases">
        <authorList>
            <person name="Siera S."/>
            <person name="Cline T.W."/>
        </authorList>
    </citation>
    <scope>NUCLEOTIDE SEQUENCE</scope>
</reference>
<feature type="compositionally biased region" description="Basic and acidic residues" evidence="1">
    <location>
        <begin position="65"/>
        <end position="77"/>
    </location>
</feature>